<dbReference type="EMBL" id="JARJCW010000024">
    <property type="protein sequence ID" value="KAJ7212005.1"/>
    <property type="molecule type" value="Genomic_DNA"/>
</dbReference>
<dbReference type="SUPFAM" id="SSF46785">
    <property type="entry name" value="Winged helix' DNA-binding domain"/>
    <property type="match status" value="1"/>
</dbReference>
<dbReference type="InterPro" id="IPR036390">
    <property type="entry name" value="WH_DNA-bd_sf"/>
</dbReference>
<dbReference type="AlphaFoldDB" id="A0AAD6VK26"/>
<keyword evidence="2" id="KW-0175">Coiled coil</keyword>
<comment type="caution">
    <text evidence="5">The sequence shown here is derived from an EMBL/GenBank/DDBJ whole genome shotgun (WGS) entry which is preliminary data.</text>
</comment>
<dbReference type="GO" id="GO:0003677">
    <property type="term" value="F:DNA binding"/>
    <property type="evidence" value="ECO:0007669"/>
    <property type="project" value="InterPro"/>
</dbReference>
<evidence type="ECO:0000313" key="6">
    <source>
        <dbReference type="Proteomes" id="UP001219525"/>
    </source>
</evidence>
<feature type="domain" description="H15" evidence="4">
    <location>
        <begin position="198"/>
        <end position="267"/>
    </location>
</feature>
<dbReference type="Gene3D" id="1.10.10.10">
    <property type="entry name" value="Winged helix-like DNA-binding domain superfamily/Winged helix DNA-binding domain"/>
    <property type="match status" value="1"/>
</dbReference>
<keyword evidence="6" id="KW-1185">Reference proteome</keyword>
<evidence type="ECO:0000256" key="1">
    <source>
        <dbReference type="ARBA" id="ARBA00020833"/>
    </source>
</evidence>
<feature type="region of interest" description="Disordered" evidence="3">
    <location>
        <begin position="528"/>
        <end position="601"/>
    </location>
</feature>
<dbReference type="PROSITE" id="PS51504">
    <property type="entry name" value="H15"/>
    <property type="match status" value="1"/>
</dbReference>
<protein>
    <recommendedName>
        <fullName evidence="1">Histone H1</fullName>
    </recommendedName>
</protein>
<reference evidence="5" key="1">
    <citation type="submission" date="2023-03" db="EMBL/GenBank/DDBJ databases">
        <title>Massive genome expansion in bonnet fungi (Mycena s.s.) driven by repeated elements and novel gene families across ecological guilds.</title>
        <authorList>
            <consortium name="Lawrence Berkeley National Laboratory"/>
            <person name="Harder C.B."/>
            <person name="Miyauchi S."/>
            <person name="Viragh M."/>
            <person name="Kuo A."/>
            <person name="Thoen E."/>
            <person name="Andreopoulos B."/>
            <person name="Lu D."/>
            <person name="Skrede I."/>
            <person name="Drula E."/>
            <person name="Henrissat B."/>
            <person name="Morin E."/>
            <person name="Kohler A."/>
            <person name="Barry K."/>
            <person name="LaButti K."/>
            <person name="Morin E."/>
            <person name="Salamov A."/>
            <person name="Lipzen A."/>
            <person name="Mereny Z."/>
            <person name="Hegedus B."/>
            <person name="Baldrian P."/>
            <person name="Stursova M."/>
            <person name="Weitz H."/>
            <person name="Taylor A."/>
            <person name="Grigoriev I.V."/>
            <person name="Nagy L.G."/>
            <person name="Martin F."/>
            <person name="Kauserud H."/>
        </authorList>
    </citation>
    <scope>NUCLEOTIDE SEQUENCE</scope>
    <source>
        <strain evidence="5">9144</strain>
    </source>
</reference>
<feature type="region of interest" description="Disordered" evidence="3">
    <location>
        <begin position="321"/>
        <end position="350"/>
    </location>
</feature>
<feature type="region of interest" description="Disordered" evidence="3">
    <location>
        <begin position="179"/>
        <end position="198"/>
    </location>
</feature>
<feature type="compositionally biased region" description="Polar residues" evidence="3">
    <location>
        <begin position="615"/>
        <end position="627"/>
    </location>
</feature>
<dbReference type="GO" id="GO:0000786">
    <property type="term" value="C:nucleosome"/>
    <property type="evidence" value="ECO:0007669"/>
    <property type="project" value="InterPro"/>
</dbReference>
<feature type="region of interest" description="Disordered" evidence="3">
    <location>
        <begin position="74"/>
        <end position="128"/>
    </location>
</feature>
<sequence length="756" mass="82593">MVAESSGSLHFVHNAPPEDHDLKRQYLALLPPQQVIDICLMLDIHVPRALKRNIWPTDFRAVLASMQNLVPKVEEVPPTIPREGSSSVTPDTQRAEDQPPQPTSERKPPDKPPTAAAGPSTLPVPPLQPFGFATQSAYPHTPYYQAIPPGYAPFSYTAFPAPAGFPAAYPQPFAYPGATFFTTSQQPDPPPNSSEDTDLPSYEDMIVEGLTSVGDPEGMAPKDLFNWMAARYPVQSNFRPSASQALQKAYRRGRFEKSTGGRYRLNPNWEGGNSSTRRATRRPQTQSAATPISKPRVPAATPFTSAPRLLQPFIPVTVQPGSTPAKPTLAETAKQTPPVDVPTRKPAVPPNSAYQAAQKILQSINFGTVFQLEDAERTVSPVKAEAVTMSLAEHARAELQARLALLAAQLEEIADQEADADADDEMERKTVLNAASEVEDEAQTQIARLRSDVHEARAERDEALKALHATEVAASKHENELSRLHALTESLERDVVHWKEQAKNWQDHYTRVEQDRCGLSTELLTLSRSVLTESPPKHQPDTAPPSARKRGSSSSTRPPAYKSAVPPSPSESDSPLQNRSAQSNPRTPASKAANPSPVSGRVEQLDAAASVSAGKLSNAQQSRTSKTVGAKLQIQTAPLPPRQIFVRRVHAVVHVKEEDEEENLQDEEEEATSDEDDDYESPSDAEQGAHEESGDDELIMNPHQEVYGGMHPVLPTPQPTSRRKRVTGAPQQSDASPTKRRRVSDAARAKAPAKRK</sequence>
<feature type="region of interest" description="Disordered" evidence="3">
    <location>
        <begin position="655"/>
        <end position="756"/>
    </location>
</feature>
<evidence type="ECO:0000256" key="2">
    <source>
        <dbReference type="SAM" id="Coils"/>
    </source>
</evidence>
<feature type="compositionally biased region" description="Acidic residues" evidence="3">
    <location>
        <begin position="658"/>
        <end position="683"/>
    </location>
</feature>
<dbReference type="Pfam" id="PF00538">
    <property type="entry name" value="Linker_histone"/>
    <property type="match status" value="1"/>
</dbReference>
<name>A0AAD6VK26_9AGAR</name>
<feature type="region of interest" description="Disordered" evidence="3">
    <location>
        <begin position="613"/>
        <end position="634"/>
    </location>
</feature>
<evidence type="ECO:0000259" key="4">
    <source>
        <dbReference type="PROSITE" id="PS51504"/>
    </source>
</evidence>
<evidence type="ECO:0000256" key="3">
    <source>
        <dbReference type="SAM" id="MobiDB-lite"/>
    </source>
</evidence>
<evidence type="ECO:0000313" key="5">
    <source>
        <dbReference type="EMBL" id="KAJ7212005.1"/>
    </source>
</evidence>
<dbReference type="SMART" id="SM00526">
    <property type="entry name" value="H15"/>
    <property type="match status" value="1"/>
</dbReference>
<feature type="region of interest" description="Disordered" evidence="3">
    <location>
        <begin position="253"/>
        <end position="298"/>
    </location>
</feature>
<feature type="coiled-coil region" evidence="2">
    <location>
        <begin position="389"/>
        <end position="494"/>
    </location>
</feature>
<dbReference type="InterPro" id="IPR036388">
    <property type="entry name" value="WH-like_DNA-bd_sf"/>
</dbReference>
<gene>
    <name evidence="5" type="ORF">GGX14DRAFT_621251</name>
</gene>
<dbReference type="Proteomes" id="UP001219525">
    <property type="component" value="Unassembled WGS sequence"/>
</dbReference>
<accession>A0AAD6VK26</accession>
<dbReference type="InterPro" id="IPR005818">
    <property type="entry name" value="Histone_H1/H5_H15"/>
</dbReference>
<proteinExistence type="predicted"/>
<organism evidence="5 6">
    <name type="scientific">Mycena pura</name>
    <dbReference type="NCBI Taxonomy" id="153505"/>
    <lineage>
        <taxon>Eukaryota</taxon>
        <taxon>Fungi</taxon>
        <taxon>Dikarya</taxon>
        <taxon>Basidiomycota</taxon>
        <taxon>Agaricomycotina</taxon>
        <taxon>Agaricomycetes</taxon>
        <taxon>Agaricomycetidae</taxon>
        <taxon>Agaricales</taxon>
        <taxon>Marasmiineae</taxon>
        <taxon>Mycenaceae</taxon>
        <taxon>Mycena</taxon>
    </lineage>
</organism>
<feature type="compositionally biased region" description="Polar residues" evidence="3">
    <location>
        <begin position="570"/>
        <end position="587"/>
    </location>
</feature>
<feature type="compositionally biased region" description="Polar residues" evidence="3">
    <location>
        <begin position="271"/>
        <end position="290"/>
    </location>
</feature>
<dbReference type="GO" id="GO:0006334">
    <property type="term" value="P:nucleosome assembly"/>
    <property type="evidence" value="ECO:0007669"/>
    <property type="project" value="InterPro"/>
</dbReference>